<name>A0ABV9QL51_9FIRM</name>
<feature type="domain" description="DUF1659" evidence="1">
    <location>
        <begin position="2"/>
        <end position="69"/>
    </location>
</feature>
<sequence length="72" mass="7907">MANAINKTSALKLVYQLPTGEEGKTVRRTKTYNSLRAGLEENTVYDLGQKILKLQIHAGTVQKADSCELVGE</sequence>
<protein>
    <submittedName>
        <fullName evidence="2">DUF1659 domain-containing protein</fullName>
    </submittedName>
</protein>
<dbReference type="Proteomes" id="UP001595916">
    <property type="component" value="Unassembled WGS sequence"/>
</dbReference>
<proteinExistence type="predicted"/>
<organism evidence="2 3">
    <name type="scientific">Filifactor villosus</name>
    <dbReference type="NCBI Taxonomy" id="29374"/>
    <lineage>
        <taxon>Bacteria</taxon>
        <taxon>Bacillati</taxon>
        <taxon>Bacillota</taxon>
        <taxon>Clostridia</taxon>
        <taxon>Peptostreptococcales</taxon>
        <taxon>Filifactoraceae</taxon>
        <taxon>Filifactor</taxon>
    </lineage>
</organism>
<dbReference type="EMBL" id="JBHSHL010000022">
    <property type="protein sequence ID" value="MFC4804782.1"/>
    <property type="molecule type" value="Genomic_DNA"/>
</dbReference>
<dbReference type="RefSeq" id="WP_379788300.1">
    <property type="nucleotide sequence ID" value="NZ_JBHSHL010000022.1"/>
</dbReference>
<evidence type="ECO:0000313" key="3">
    <source>
        <dbReference type="Proteomes" id="UP001595916"/>
    </source>
</evidence>
<keyword evidence="3" id="KW-1185">Reference proteome</keyword>
<gene>
    <name evidence="2" type="ORF">ACFO4R_06755</name>
</gene>
<accession>A0ABV9QL51</accession>
<evidence type="ECO:0000313" key="2">
    <source>
        <dbReference type="EMBL" id="MFC4804782.1"/>
    </source>
</evidence>
<dbReference type="Pfam" id="PF07872">
    <property type="entry name" value="DUF1659"/>
    <property type="match status" value="1"/>
</dbReference>
<evidence type="ECO:0000259" key="1">
    <source>
        <dbReference type="Pfam" id="PF07872"/>
    </source>
</evidence>
<reference evidence="3" key="1">
    <citation type="journal article" date="2019" name="Int. J. Syst. Evol. Microbiol.">
        <title>The Global Catalogue of Microorganisms (GCM) 10K type strain sequencing project: providing services to taxonomists for standard genome sequencing and annotation.</title>
        <authorList>
            <consortium name="The Broad Institute Genomics Platform"/>
            <consortium name="The Broad Institute Genome Sequencing Center for Infectious Disease"/>
            <person name="Wu L."/>
            <person name="Ma J."/>
        </authorList>
    </citation>
    <scope>NUCLEOTIDE SEQUENCE [LARGE SCALE GENOMIC DNA]</scope>
    <source>
        <strain evidence="3">CCUG 46385</strain>
    </source>
</reference>
<comment type="caution">
    <text evidence="2">The sequence shown here is derived from an EMBL/GenBank/DDBJ whole genome shotgun (WGS) entry which is preliminary data.</text>
</comment>
<dbReference type="InterPro" id="IPR012454">
    <property type="entry name" value="DUF1659"/>
</dbReference>